<reference evidence="1 2" key="1">
    <citation type="submission" date="2016-03" db="EMBL/GenBank/DDBJ databases">
        <title>How can Kluyveromyces marxianus grow so fast - potential evolutionary course in Saccharomyces Complex revealed by comparative genomics.</title>
        <authorList>
            <person name="Mo W."/>
            <person name="Lu W."/>
            <person name="Yang X."/>
            <person name="Qi J."/>
            <person name="Lv H."/>
        </authorList>
    </citation>
    <scope>NUCLEOTIDE SEQUENCE [LARGE SCALE GENOMIC DNA]</scope>
    <source>
        <strain evidence="1 2">FIM1</strain>
    </source>
</reference>
<gene>
    <name evidence="1" type="ORF">FIM1_2843</name>
</gene>
<sequence length="203" mass="23748">MDLKEEVLLQVNSVLNSNKDNGPLLFILTLENGVASHCFLNDNTEFLPKRLQLFNWKESDPIGVLLVDPEIYDYEDAVHLLESTNYNILSVFEYFPESCRLNQVHQGVRYPYKIIECGVEIQSYEPDLGLLKRDLKDRLDRMIQYLEKSDKPSDEVLREMWLLTLKYKNTIATDLEDEISRLEYEITVMQTMFNQLETSIALS</sequence>
<proteinExistence type="predicted"/>
<organism evidence="1 2">
    <name type="scientific">Kluyveromyces marxianus</name>
    <name type="common">Yeast</name>
    <name type="synonym">Candida kefyr</name>
    <dbReference type="NCBI Taxonomy" id="4911"/>
    <lineage>
        <taxon>Eukaryota</taxon>
        <taxon>Fungi</taxon>
        <taxon>Dikarya</taxon>
        <taxon>Ascomycota</taxon>
        <taxon>Saccharomycotina</taxon>
        <taxon>Saccharomycetes</taxon>
        <taxon>Saccharomycetales</taxon>
        <taxon>Saccharomycetaceae</taxon>
        <taxon>Kluyveromyces</taxon>
    </lineage>
</organism>
<keyword evidence="2" id="KW-1185">Reference proteome</keyword>
<protein>
    <submittedName>
        <fullName evidence="1">Uncharacterized protein</fullName>
    </submittedName>
</protein>
<reference evidence="1 2" key="2">
    <citation type="submission" date="2019-11" db="EMBL/GenBank/DDBJ databases">
        <authorList>
            <person name="Lu H."/>
        </authorList>
    </citation>
    <scope>NUCLEOTIDE SEQUENCE [LARGE SCALE GENOMIC DNA]</scope>
    <source>
        <strain evidence="1 2">FIM1</strain>
    </source>
</reference>
<evidence type="ECO:0000313" key="1">
    <source>
        <dbReference type="EMBL" id="QGN16142.1"/>
    </source>
</evidence>
<accession>A0ABX6EVS0</accession>
<name>A0ABX6EVS0_KLUMA</name>
<dbReference type="Proteomes" id="UP000422736">
    <property type="component" value="Chromosome 4"/>
</dbReference>
<dbReference type="EMBL" id="CP015057">
    <property type="protein sequence ID" value="QGN16142.1"/>
    <property type="molecule type" value="Genomic_DNA"/>
</dbReference>
<evidence type="ECO:0000313" key="2">
    <source>
        <dbReference type="Proteomes" id="UP000422736"/>
    </source>
</evidence>